<evidence type="ECO:0000256" key="1">
    <source>
        <dbReference type="SAM" id="SignalP"/>
    </source>
</evidence>
<dbReference type="EMBL" id="LUUK01000156">
    <property type="protein sequence ID" value="OAI19556.1"/>
    <property type="molecule type" value="Genomic_DNA"/>
</dbReference>
<gene>
    <name evidence="2" type="ORF">A1355_04200</name>
</gene>
<dbReference type="OrthoDB" id="5570760at2"/>
<protein>
    <recommendedName>
        <fullName evidence="4">VPLPA-CTERM sorting domain-containing protein</fullName>
    </recommendedName>
</protein>
<evidence type="ECO:0000313" key="2">
    <source>
        <dbReference type="EMBL" id="OAI19556.1"/>
    </source>
</evidence>
<dbReference type="AlphaFoldDB" id="A0A177NN73"/>
<feature type="chain" id="PRO_5008069370" description="VPLPA-CTERM sorting domain-containing protein" evidence="1">
    <location>
        <begin position="24"/>
        <end position="238"/>
    </location>
</feature>
<reference evidence="3" key="1">
    <citation type="submission" date="2016-03" db="EMBL/GenBank/DDBJ databases">
        <authorList>
            <person name="Heylen K."/>
            <person name="De Vos P."/>
            <person name="Vekeman B."/>
        </authorList>
    </citation>
    <scope>NUCLEOTIDE SEQUENCE [LARGE SCALE GENOMIC DNA]</scope>
    <source>
        <strain evidence="3">R-45383</strain>
    </source>
</reference>
<dbReference type="Proteomes" id="UP000077628">
    <property type="component" value="Unassembled WGS sequence"/>
</dbReference>
<name>A0A177NN73_9GAMM</name>
<proteinExistence type="predicted"/>
<evidence type="ECO:0000313" key="3">
    <source>
        <dbReference type="Proteomes" id="UP000077628"/>
    </source>
</evidence>
<evidence type="ECO:0008006" key="4">
    <source>
        <dbReference type="Google" id="ProtNLM"/>
    </source>
</evidence>
<keyword evidence="1" id="KW-0732">Signal</keyword>
<dbReference type="RefSeq" id="WP_064027937.1">
    <property type="nucleotide sequence ID" value="NZ_LUUK01000156.1"/>
</dbReference>
<sequence length="238" mass="24911">MRNPWLKPALVLGLGLNLSAAVAAEQHAGDIQPWLANGQIELNAGLFEADFGDLSGGAYRTDDPGYDADTALGAFGAGNWLWFQAIGSLKYWDGFSWNASVPNGEHVELEDALGNTTSISASGASNPAGVIGEFDSAGDLHEHLDMTIRTADNSLGGSVGAYWITLQLFESAANSQSALAVSSTFDVIFNRGLQIAAYENAVAAVNPAPVPLPAAVWLFGSALMGGLWSVRRRSALDA</sequence>
<accession>A0A177NN73</accession>
<keyword evidence="3" id="KW-1185">Reference proteome</keyword>
<comment type="caution">
    <text evidence="2">The sequence shown here is derived from an EMBL/GenBank/DDBJ whole genome shotgun (WGS) entry which is preliminary data.</text>
</comment>
<organism evidence="2 3">
    <name type="scientific">Methylomonas koyamae</name>
    <dbReference type="NCBI Taxonomy" id="702114"/>
    <lineage>
        <taxon>Bacteria</taxon>
        <taxon>Pseudomonadati</taxon>
        <taxon>Pseudomonadota</taxon>
        <taxon>Gammaproteobacteria</taxon>
        <taxon>Methylococcales</taxon>
        <taxon>Methylococcaceae</taxon>
        <taxon>Methylomonas</taxon>
    </lineage>
</organism>
<feature type="signal peptide" evidence="1">
    <location>
        <begin position="1"/>
        <end position="23"/>
    </location>
</feature>